<evidence type="ECO:0000313" key="1">
    <source>
        <dbReference type="EMBL" id="AHG90208.1"/>
    </source>
</evidence>
<dbReference type="KEGG" id="gba:J421_2671"/>
<dbReference type="AlphaFoldDB" id="W0RLB8"/>
<gene>
    <name evidence="1" type="ORF">J421_2671</name>
</gene>
<accession>W0RLB8</accession>
<dbReference type="EMBL" id="CP007128">
    <property type="protein sequence ID" value="AHG90208.1"/>
    <property type="molecule type" value="Genomic_DNA"/>
</dbReference>
<dbReference type="RefSeq" id="WP_025411678.1">
    <property type="nucleotide sequence ID" value="NZ_CP007128.1"/>
</dbReference>
<proteinExistence type="predicted"/>
<dbReference type="Pfam" id="PF10067">
    <property type="entry name" value="DUF2306"/>
    <property type="match status" value="1"/>
</dbReference>
<protein>
    <submittedName>
        <fullName evidence="1">Uncharacterized protein</fullName>
    </submittedName>
</protein>
<keyword evidence="2" id="KW-1185">Reference proteome</keyword>
<organism evidence="1 2">
    <name type="scientific">Gemmatirosa kalamazoonensis</name>
    <dbReference type="NCBI Taxonomy" id="861299"/>
    <lineage>
        <taxon>Bacteria</taxon>
        <taxon>Pseudomonadati</taxon>
        <taxon>Gemmatimonadota</taxon>
        <taxon>Gemmatimonadia</taxon>
        <taxon>Gemmatimonadales</taxon>
        <taxon>Gemmatimonadaceae</taxon>
        <taxon>Gemmatirosa</taxon>
    </lineage>
</organism>
<sequence>MAYRAGLWGLTTAWVGATAIAFTSIRRGNIAQHREWMVRSYVLTVAFVAFRVTHRVVVAAGIGTPDDQVAIAAWGAGRSRCC</sequence>
<dbReference type="HOGENOM" id="CLU_2553402_0_0_0"/>
<dbReference type="InParanoid" id="W0RLB8"/>
<dbReference type="OrthoDB" id="6385003at2"/>
<dbReference type="STRING" id="861299.J421_2671"/>
<evidence type="ECO:0000313" key="2">
    <source>
        <dbReference type="Proteomes" id="UP000019151"/>
    </source>
</evidence>
<reference evidence="1 2" key="1">
    <citation type="journal article" date="2014" name="Genome Announc.">
        <title>Genome Sequence and Methylome of Soil Bacterium Gemmatirosa kalamazoonensis KBS708T, a Member of the Rarely Cultivated Gemmatimonadetes Phylum.</title>
        <authorList>
            <person name="Debruyn J.M."/>
            <person name="Radosevich M."/>
            <person name="Wommack K.E."/>
            <person name="Polson S.W."/>
            <person name="Hauser L.J."/>
            <person name="Fawaz M.N."/>
            <person name="Korlach J."/>
            <person name="Tsai Y.C."/>
        </authorList>
    </citation>
    <scope>NUCLEOTIDE SEQUENCE [LARGE SCALE GENOMIC DNA]</scope>
    <source>
        <strain evidence="1 2">KBS708</strain>
    </source>
</reference>
<dbReference type="InterPro" id="IPR018750">
    <property type="entry name" value="DUF2306_membrane"/>
</dbReference>
<name>W0RLB8_9BACT</name>
<dbReference type="Proteomes" id="UP000019151">
    <property type="component" value="Chromosome"/>
</dbReference>